<comment type="caution">
    <text evidence="1">The sequence shown here is derived from an EMBL/GenBank/DDBJ whole genome shotgun (WGS) entry which is preliminary data.</text>
</comment>
<dbReference type="SUPFAM" id="SSF46689">
    <property type="entry name" value="Homeodomain-like"/>
    <property type="match status" value="1"/>
</dbReference>
<dbReference type="Gene3D" id="1.10.10.60">
    <property type="entry name" value="Homeodomain-like"/>
    <property type="match status" value="1"/>
</dbReference>
<dbReference type="InterPro" id="IPR009057">
    <property type="entry name" value="Homeodomain-like_sf"/>
</dbReference>
<evidence type="ECO:0000313" key="1">
    <source>
        <dbReference type="EMBL" id="MCU9593530.1"/>
    </source>
</evidence>
<name>A0ABT2WCX7_9BACI</name>
<dbReference type="EMBL" id="JAOUSE010000005">
    <property type="protein sequence ID" value="MCU9593530.1"/>
    <property type="molecule type" value="Genomic_DNA"/>
</dbReference>
<sequence length="89" mass="10438">MINLSVKQTIIKLYLEGTSQRKIAKRTNKSRNTVSKYIKEYEASRQKDTRNLPIAEDILKPPTYKKRVSNKRVLTKEIETIIKGFIKEN</sequence>
<reference evidence="1 2" key="1">
    <citation type="submission" date="2022-10" db="EMBL/GenBank/DDBJ databases">
        <title>Description of Fervidibacillus gen. nov. in the family Fervidibacillaceae fam. nov. with two species, Fervidibacillus albus sp. nov., and Fervidibacillus halotolerans sp. nov., isolated from tidal flat sediments.</title>
        <authorList>
            <person name="Kwon K.K."/>
            <person name="Yang S.-H."/>
        </authorList>
    </citation>
    <scope>NUCLEOTIDE SEQUENCE [LARGE SCALE GENOMIC DNA]</scope>
    <source>
        <strain evidence="1 2">DSM 23332</strain>
    </source>
</reference>
<protein>
    <submittedName>
        <fullName evidence="1">Helix-turn-helix domain-containing protein</fullName>
    </submittedName>
</protein>
<organism evidence="1 2">
    <name type="scientific">Pallidibacillus thermolactis</name>
    <dbReference type="NCBI Taxonomy" id="251051"/>
    <lineage>
        <taxon>Bacteria</taxon>
        <taxon>Bacillati</taxon>
        <taxon>Bacillota</taxon>
        <taxon>Bacilli</taxon>
        <taxon>Bacillales</taxon>
        <taxon>Bacillaceae</taxon>
        <taxon>Pallidibacillus</taxon>
    </lineage>
</organism>
<dbReference type="Proteomes" id="UP001208656">
    <property type="component" value="Unassembled WGS sequence"/>
</dbReference>
<feature type="non-terminal residue" evidence="1">
    <location>
        <position position="89"/>
    </location>
</feature>
<dbReference type="Pfam" id="PF13384">
    <property type="entry name" value="HTH_23"/>
    <property type="match status" value="1"/>
</dbReference>
<gene>
    <name evidence="1" type="ORF">OEV82_03550</name>
</gene>
<keyword evidence="2" id="KW-1185">Reference proteome</keyword>
<dbReference type="RefSeq" id="WP_263061038.1">
    <property type="nucleotide sequence ID" value="NZ_JAOUSE010000005.1"/>
</dbReference>
<proteinExistence type="predicted"/>
<evidence type="ECO:0000313" key="2">
    <source>
        <dbReference type="Proteomes" id="UP001208656"/>
    </source>
</evidence>
<accession>A0ABT2WCX7</accession>